<dbReference type="AlphaFoldDB" id="A0A660CAX7"/>
<sequence>MDLETAEGLVAKADWIVDQLEEQATIARELTSTQPPAEDPGSVHFNNVAVRMFELGADNVKAQWEHARAIAEKLRKALNVYKESDEQAGTDVKNAGGGDGGGLYN</sequence>
<dbReference type="OrthoDB" id="3629240at2"/>
<evidence type="ECO:0000313" key="3">
    <source>
        <dbReference type="Proteomes" id="UP000317303"/>
    </source>
</evidence>
<evidence type="ECO:0000313" key="2">
    <source>
        <dbReference type="EMBL" id="TWH20622.1"/>
    </source>
</evidence>
<dbReference type="EMBL" id="VLJV01000001">
    <property type="protein sequence ID" value="TWH20622.1"/>
    <property type="molecule type" value="Genomic_DNA"/>
</dbReference>
<evidence type="ECO:0000256" key="1">
    <source>
        <dbReference type="SAM" id="MobiDB-lite"/>
    </source>
</evidence>
<dbReference type="Proteomes" id="UP000317303">
    <property type="component" value="Unassembled WGS sequence"/>
</dbReference>
<feature type="compositionally biased region" description="Gly residues" evidence="1">
    <location>
        <begin position="95"/>
        <end position="105"/>
    </location>
</feature>
<protein>
    <recommendedName>
        <fullName evidence="4">PE family protein</fullName>
    </recommendedName>
</protein>
<proteinExistence type="predicted"/>
<name>A0A660CAX7_9PSEU</name>
<organism evidence="2 3">
    <name type="scientific">Prauserella rugosa</name>
    <dbReference type="NCBI Taxonomy" id="43354"/>
    <lineage>
        <taxon>Bacteria</taxon>
        <taxon>Bacillati</taxon>
        <taxon>Actinomycetota</taxon>
        <taxon>Actinomycetes</taxon>
        <taxon>Pseudonocardiales</taxon>
        <taxon>Pseudonocardiaceae</taxon>
        <taxon>Prauserella</taxon>
    </lineage>
</organism>
<keyword evidence="3" id="KW-1185">Reference proteome</keyword>
<dbReference type="RefSeq" id="WP_051757655.1">
    <property type="nucleotide sequence ID" value="NZ_JOIJ01000005.1"/>
</dbReference>
<accession>A0A660CAX7</accession>
<gene>
    <name evidence="2" type="ORF">JD82_02469</name>
</gene>
<evidence type="ECO:0008006" key="4">
    <source>
        <dbReference type="Google" id="ProtNLM"/>
    </source>
</evidence>
<feature type="region of interest" description="Disordered" evidence="1">
    <location>
        <begin position="82"/>
        <end position="105"/>
    </location>
</feature>
<comment type="caution">
    <text evidence="2">The sequence shown here is derived from an EMBL/GenBank/DDBJ whole genome shotgun (WGS) entry which is preliminary data.</text>
</comment>
<reference evidence="2 3" key="1">
    <citation type="submission" date="2019-07" db="EMBL/GenBank/DDBJ databases">
        <title>R&amp;d 2014.</title>
        <authorList>
            <person name="Klenk H.-P."/>
        </authorList>
    </citation>
    <scope>NUCLEOTIDE SEQUENCE [LARGE SCALE GENOMIC DNA]</scope>
    <source>
        <strain evidence="2 3">DSM 43194</strain>
    </source>
</reference>